<dbReference type="InterPro" id="IPR006439">
    <property type="entry name" value="HAD-SF_hydro_IA"/>
</dbReference>
<name>A0A6I6URT7_9BACI</name>
<evidence type="ECO:0000313" key="6">
    <source>
        <dbReference type="Proteomes" id="UP000465062"/>
    </source>
</evidence>
<keyword evidence="3 5" id="KW-0378">Hydrolase</keyword>
<dbReference type="NCBIfam" id="TIGR01509">
    <property type="entry name" value="HAD-SF-IA-v3"/>
    <property type="match status" value="1"/>
</dbReference>
<dbReference type="RefSeq" id="WP_034759525.1">
    <property type="nucleotide sequence ID" value="NZ_CCDN010000001.1"/>
</dbReference>
<dbReference type="EMBL" id="CP047394">
    <property type="protein sequence ID" value="QHE61562.1"/>
    <property type="molecule type" value="Genomic_DNA"/>
</dbReference>
<comment type="cofactor">
    <cofactor evidence="1">
        <name>Mg(2+)</name>
        <dbReference type="ChEBI" id="CHEBI:18420"/>
    </cofactor>
</comment>
<gene>
    <name evidence="5" type="ORF">FHE72_11430</name>
</gene>
<dbReference type="PROSITE" id="PS01228">
    <property type="entry name" value="COF_1"/>
    <property type="match status" value="1"/>
</dbReference>
<keyword evidence="4" id="KW-0460">Magnesium</keyword>
<dbReference type="Gene3D" id="1.10.150.520">
    <property type="match status" value="1"/>
</dbReference>
<dbReference type="SFLD" id="SFLDS00003">
    <property type="entry name" value="Haloacid_Dehalogenase"/>
    <property type="match status" value="1"/>
</dbReference>
<dbReference type="GO" id="GO:0016791">
    <property type="term" value="F:phosphatase activity"/>
    <property type="evidence" value="ECO:0007669"/>
    <property type="project" value="TreeGrafter"/>
</dbReference>
<dbReference type="InterPro" id="IPR041492">
    <property type="entry name" value="HAD_2"/>
</dbReference>
<dbReference type="GO" id="GO:0046872">
    <property type="term" value="F:metal ion binding"/>
    <property type="evidence" value="ECO:0007669"/>
    <property type="project" value="UniProtKB-KW"/>
</dbReference>
<organism evidence="5 6">
    <name type="scientific">Rossellomorea vietnamensis</name>
    <dbReference type="NCBI Taxonomy" id="218284"/>
    <lineage>
        <taxon>Bacteria</taxon>
        <taxon>Bacillati</taxon>
        <taxon>Bacillota</taxon>
        <taxon>Bacilli</taxon>
        <taxon>Bacillales</taxon>
        <taxon>Bacillaceae</taxon>
        <taxon>Rossellomorea</taxon>
    </lineage>
</organism>
<dbReference type="InterPro" id="IPR023214">
    <property type="entry name" value="HAD_sf"/>
</dbReference>
<dbReference type="Proteomes" id="UP000465062">
    <property type="component" value="Chromosome"/>
</dbReference>
<evidence type="ECO:0000256" key="1">
    <source>
        <dbReference type="ARBA" id="ARBA00001946"/>
    </source>
</evidence>
<dbReference type="NCBIfam" id="TIGR01549">
    <property type="entry name" value="HAD-SF-IA-v1"/>
    <property type="match status" value="1"/>
</dbReference>
<dbReference type="PRINTS" id="PR00413">
    <property type="entry name" value="HADHALOGNASE"/>
</dbReference>
<accession>A0A6I6URT7</accession>
<protein>
    <submittedName>
        <fullName evidence="5">HAD-IA family hydrolase</fullName>
    </submittedName>
</protein>
<dbReference type="PANTHER" id="PTHR46470">
    <property type="entry name" value="N-ACYLNEURAMINATE-9-PHOSPHATASE"/>
    <property type="match status" value="1"/>
</dbReference>
<dbReference type="SFLD" id="SFLDG01129">
    <property type="entry name" value="C1.5:_HAD__Beta-PGM__Phosphata"/>
    <property type="match status" value="1"/>
</dbReference>
<sequence>MIKAALFDLDGTLLNRDASVQVFIKDQYERFFQFLNHIPADLYSSRFIELDQRGYVWKDRVYKQLIEEFSIKGLTWEELLDDYISQFKHSCVPFPHLHHLLDELQACGIKLGMITNGFGRFQMDNILALEIEPYFQEILISEWEGLKKPDPEIFKRAIKRLQVKPEECIFVGDHPEYDVYSAQKIGMKGIWKKDPHRTGVKHADAVIDDLSDLPRYLRSL</sequence>
<dbReference type="AlphaFoldDB" id="A0A6I6URT7"/>
<evidence type="ECO:0000313" key="5">
    <source>
        <dbReference type="EMBL" id="QHE61562.1"/>
    </source>
</evidence>
<dbReference type="Gene3D" id="3.40.50.1000">
    <property type="entry name" value="HAD superfamily/HAD-like"/>
    <property type="match status" value="1"/>
</dbReference>
<evidence type="ECO:0000256" key="3">
    <source>
        <dbReference type="ARBA" id="ARBA00022801"/>
    </source>
</evidence>
<dbReference type="GeneID" id="77236324"/>
<dbReference type="InterPro" id="IPR051400">
    <property type="entry name" value="HAD-like_hydrolase"/>
</dbReference>
<dbReference type="SUPFAM" id="SSF56784">
    <property type="entry name" value="HAD-like"/>
    <property type="match status" value="1"/>
</dbReference>
<dbReference type="KEGG" id="bvq:FHE72_11430"/>
<evidence type="ECO:0000256" key="2">
    <source>
        <dbReference type="ARBA" id="ARBA00022723"/>
    </source>
</evidence>
<dbReference type="PANTHER" id="PTHR46470:SF2">
    <property type="entry name" value="GLYCERALDEHYDE 3-PHOSPHATE PHOSPHATASE"/>
    <property type="match status" value="1"/>
</dbReference>
<keyword evidence="2" id="KW-0479">Metal-binding</keyword>
<proteinExistence type="predicted"/>
<evidence type="ECO:0000256" key="4">
    <source>
        <dbReference type="ARBA" id="ARBA00022842"/>
    </source>
</evidence>
<dbReference type="Pfam" id="PF13419">
    <property type="entry name" value="HAD_2"/>
    <property type="match status" value="1"/>
</dbReference>
<dbReference type="InterPro" id="IPR036412">
    <property type="entry name" value="HAD-like_sf"/>
</dbReference>
<dbReference type="GO" id="GO:0044281">
    <property type="term" value="P:small molecule metabolic process"/>
    <property type="evidence" value="ECO:0007669"/>
    <property type="project" value="UniProtKB-ARBA"/>
</dbReference>
<reference evidence="5 6" key="1">
    <citation type="submission" date="2019-06" db="EMBL/GenBank/DDBJ databases">
        <title>An operon consisting of a P-type ATPase gene and a transcriptional regular gene given the different cadmium resistance in Bacillus vietamensis 151-6 and Bacillus marisflavi 151-25.</title>
        <authorList>
            <person name="Yu X."/>
        </authorList>
    </citation>
    <scope>NUCLEOTIDE SEQUENCE [LARGE SCALE GENOMIC DNA]</scope>
    <source>
        <strain evidence="5 6">151-6</strain>
    </source>
</reference>